<dbReference type="AlphaFoldDB" id="A0A067ES33"/>
<keyword evidence="3" id="KW-0804">Transcription</keyword>
<reference evidence="6 7" key="1">
    <citation type="submission" date="2014-04" db="EMBL/GenBank/DDBJ databases">
        <authorList>
            <consortium name="International Citrus Genome Consortium"/>
            <person name="Gmitter F."/>
            <person name="Chen C."/>
            <person name="Farmerie W."/>
            <person name="Harkins T."/>
            <person name="Desany B."/>
            <person name="Mohiuddin M."/>
            <person name="Kodira C."/>
            <person name="Borodovsky M."/>
            <person name="Lomsadze A."/>
            <person name="Burns P."/>
            <person name="Jenkins J."/>
            <person name="Prochnik S."/>
            <person name="Shu S."/>
            <person name="Chapman J."/>
            <person name="Pitluck S."/>
            <person name="Schmutz J."/>
            <person name="Rokhsar D."/>
        </authorList>
    </citation>
    <scope>NUCLEOTIDE SEQUENCE</scope>
</reference>
<accession>A0A067ES33</accession>
<evidence type="ECO:0000256" key="1">
    <source>
        <dbReference type="ARBA" id="ARBA00023015"/>
    </source>
</evidence>
<evidence type="ECO:0000256" key="3">
    <source>
        <dbReference type="ARBA" id="ARBA00023163"/>
    </source>
</evidence>
<keyword evidence="7" id="KW-1185">Reference proteome</keyword>
<dbReference type="PANTHER" id="PTHR31719">
    <property type="entry name" value="NAC TRANSCRIPTION FACTOR 56"/>
    <property type="match status" value="1"/>
</dbReference>
<keyword evidence="4" id="KW-0539">Nucleus</keyword>
<dbReference type="Proteomes" id="UP000027120">
    <property type="component" value="Unassembled WGS sequence"/>
</dbReference>
<dbReference type="Pfam" id="PF02365">
    <property type="entry name" value="NAM"/>
    <property type="match status" value="1"/>
</dbReference>
<evidence type="ECO:0000259" key="5">
    <source>
        <dbReference type="PROSITE" id="PS51005"/>
    </source>
</evidence>
<dbReference type="PANTHER" id="PTHR31719:SF179">
    <property type="entry name" value="OS08G0148400 PROTEIN"/>
    <property type="match status" value="1"/>
</dbReference>
<evidence type="ECO:0000313" key="6">
    <source>
        <dbReference type="EMBL" id="KDO53681.1"/>
    </source>
</evidence>
<dbReference type="STRING" id="2711.A0A067ES33"/>
<evidence type="ECO:0000256" key="2">
    <source>
        <dbReference type="ARBA" id="ARBA00023125"/>
    </source>
</evidence>
<dbReference type="SUPFAM" id="SSF101941">
    <property type="entry name" value="NAC domain"/>
    <property type="match status" value="1"/>
</dbReference>
<protein>
    <recommendedName>
        <fullName evidence="5">NAC domain-containing protein</fullName>
    </recommendedName>
</protein>
<proteinExistence type="predicted"/>
<evidence type="ECO:0000256" key="4">
    <source>
        <dbReference type="ARBA" id="ARBA00023242"/>
    </source>
</evidence>
<sequence>MNACARTAKFQRKGERIMYFMYFFTWHTYIRNRLNRVAGNGYWKETGGNDIQIGSKGNPIGYKKTLVYYQFQGNYSKGDATKSVFYQYQYQYQGNYSEKDAMRTSWIMQEYRINDQHVPPAPYTQREANLMKNNKWLLCKIYKQQTEFENGDELDTNVCSINTDMDTGSTGFSIPNPSASSKRGEIECNCCAALCLMCKQLRLGCAADEEEDAFTQMENL</sequence>
<name>A0A067ES33_CITSI</name>
<organism evidence="6 7">
    <name type="scientific">Citrus sinensis</name>
    <name type="common">Sweet orange</name>
    <name type="synonym">Citrus aurantium var. sinensis</name>
    <dbReference type="NCBI Taxonomy" id="2711"/>
    <lineage>
        <taxon>Eukaryota</taxon>
        <taxon>Viridiplantae</taxon>
        <taxon>Streptophyta</taxon>
        <taxon>Embryophyta</taxon>
        <taxon>Tracheophyta</taxon>
        <taxon>Spermatophyta</taxon>
        <taxon>Magnoliopsida</taxon>
        <taxon>eudicotyledons</taxon>
        <taxon>Gunneridae</taxon>
        <taxon>Pentapetalae</taxon>
        <taxon>rosids</taxon>
        <taxon>malvids</taxon>
        <taxon>Sapindales</taxon>
        <taxon>Rutaceae</taxon>
        <taxon>Aurantioideae</taxon>
        <taxon>Citrus</taxon>
    </lineage>
</organism>
<keyword evidence="2" id="KW-0238">DNA-binding</keyword>
<dbReference type="EMBL" id="KK785009">
    <property type="protein sequence ID" value="KDO53681.1"/>
    <property type="molecule type" value="Genomic_DNA"/>
</dbReference>
<dbReference type="Gene3D" id="2.170.150.80">
    <property type="entry name" value="NAC domain"/>
    <property type="match status" value="1"/>
</dbReference>
<dbReference type="InterPro" id="IPR003441">
    <property type="entry name" value="NAC-dom"/>
</dbReference>
<gene>
    <name evidence="6" type="ORF">CISIN_1g040553mg</name>
</gene>
<dbReference type="PROSITE" id="PS51005">
    <property type="entry name" value="NAC"/>
    <property type="match status" value="1"/>
</dbReference>
<keyword evidence="1" id="KW-0805">Transcription regulation</keyword>
<dbReference type="GO" id="GO:0006355">
    <property type="term" value="P:regulation of DNA-templated transcription"/>
    <property type="evidence" value="ECO:0007669"/>
    <property type="project" value="InterPro"/>
</dbReference>
<evidence type="ECO:0000313" key="7">
    <source>
        <dbReference type="Proteomes" id="UP000027120"/>
    </source>
</evidence>
<dbReference type="GO" id="GO:0003677">
    <property type="term" value="F:DNA binding"/>
    <property type="evidence" value="ECO:0007669"/>
    <property type="project" value="UniProtKB-KW"/>
</dbReference>
<feature type="domain" description="NAC" evidence="5">
    <location>
        <begin position="1"/>
        <end position="144"/>
    </location>
</feature>
<dbReference type="InterPro" id="IPR036093">
    <property type="entry name" value="NAC_dom_sf"/>
</dbReference>